<accession>A0A316J609</accession>
<dbReference type="Proteomes" id="UP000245865">
    <property type="component" value="Unassembled WGS sequence"/>
</dbReference>
<evidence type="ECO:0000313" key="2">
    <source>
        <dbReference type="Proteomes" id="UP000245865"/>
    </source>
</evidence>
<sequence length="72" mass="7669">MVDAAILDVTIEPAAVLPLVEAFEKSGPPFVFALPANSSASNIGFAGFVLSQHGHHLAVIAEALFRQYPMLY</sequence>
<proteinExistence type="predicted"/>
<protein>
    <submittedName>
        <fullName evidence="1">Uncharacterized protein</fullName>
    </submittedName>
</protein>
<dbReference type="EMBL" id="QGDB01000008">
    <property type="protein sequence ID" value="PWL16598.1"/>
    <property type="molecule type" value="Genomic_DNA"/>
</dbReference>
<reference evidence="1 2" key="1">
    <citation type="submission" date="2018-05" db="EMBL/GenBank/DDBJ databases">
        <title>Comparative genomic sequence analysis between strain HN4 and CCM 8460T (Falsochrobactrum ovis) will provide more evidence to prove that HN4 is a new species of Falsochrobactrum.</title>
        <authorList>
            <person name="Lyu W."/>
            <person name="Sun L."/>
            <person name="Yao L."/>
        </authorList>
    </citation>
    <scope>NUCLEOTIDE SEQUENCE [LARGE SCALE GENOMIC DNA]</scope>
    <source>
        <strain evidence="1 2">HN4</strain>
    </source>
</reference>
<name>A0A316J609_9HYPH</name>
<keyword evidence="2" id="KW-1185">Reference proteome</keyword>
<dbReference type="RefSeq" id="WP_109707811.1">
    <property type="nucleotide sequence ID" value="NZ_QGDB01000008.1"/>
</dbReference>
<comment type="caution">
    <text evidence="1">The sequence shown here is derived from an EMBL/GenBank/DDBJ whole genome shotgun (WGS) entry which is preliminary data.</text>
</comment>
<organism evidence="1 2">
    <name type="scientific">Falsochrobactrum shanghaiense</name>
    <dbReference type="NCBI Taxonomy" id="2201899"/>
    <lineage>
        <taxon>Bacteria</taxon>
        <taxon>Pseudomonadati</taxon>
        <taxon>Pseudomonadota</taxon>
        <taxon>Alphaproteobacteria</taxon>
        <taxon>Hyphomicrobiales</taxon>
        <taxon>Brucellaceae</taxon>
        <taxon>Falsochrobactrum</taxon>
    </lineage>
</organism>
<evidence type="ECO:0000313" key="1">
    <source>
        <dbReference type="EMBL" id="PWL16598.1"/>
    </source>
</evidence>
<gene>
    <name evidence="1" type="ORF">DKP76_16650</name>
</gene>
<dbReference type="AlphaFoldDB" id="A0A316J609"/>